<feature type="region of interest" description="Disordered" evidence="1">
    <location>
        <begin position="22"/>
        <end position="55"/>
    </location>
</feature>
<dbReference type="VEuPathDB" id="FungiDB:PGTG_21583"/>
<name>H6QRW8_PUCGT</name>
<dbReference type="RefSeq" id="XP_003889737.1">
    <property type="nucleotide sequence ID" value="XM_003889688.1"/>
</dbReference>
<accession>H6QRW8</accession>
<dbReference type="GeneID" id="13543095"/>
<proteinExistence type="predicted"/>
<organism evidence="2 3">
    <name type="scientific">Puccinia graminis f. sp. tritici (strain CRL 75-36-700-3 / race SCCL)</name>
    <name type="common">Black stem rust fungus</name>
    <dbReference type="NCBI Taxonomy" id="418459"/>
    <lineage>
        <taxon>Eukaryota</taxon>
        <taxon>Fungi</taxon>
        <taxon>Dikarya</taxon>
        <taxon>Basidiomycota</taxon>
        <taxon>Pucciniomycotina</taxon>
        <taxon>Pucciniomycetes</taxon>
        <taxon>Pucciniales</taxon>
        <taxon>Pucciniaceae</taxon>
        <taxon>Puccinia</taxon>
    </lineage>
</organism>
<evidence type="ECO:0000313" key="2">
    <source>
        <dbReference type="EMBL" id="EHS63452.1"/>
    </source>
</evidence>
<evidence type="ECO:0000313" key="3">
    <source>
        <dbReference type="Proteomes" id="UP000008783"/>
    </source>
</evidence>
<keyword evidence="3" id="KW-1185">Reference proteome</keyword>
<dbReference type="Proteomes" id="UP000008783">
    <property type="component" value="Unassembled WGS sequence"/>
</dbReference>
<dbReference type="EMBL" id="DS178287">
    <property type="protein sequence ID" value="EHS63452.1"/>
    <property type="molecule type" value="Genomic_DNA"/>
</dbReference>
<dbReference type="KEGG" id="pgr:PGTG_21583"/>
<dbReference type="AlphaFoldDB" id="H6QRW8"/>
<sequence length="104" mass="11710">MPLSISSVGGVLVSIVRMGSTKGNLKSHRDGYTQKDKNDRGCPNREKAKQEGVKLPPSVAERRKMANGDGKQNFLQAQPQFVNQVLNQLIMIWQIRQALPWTRH</sequence>
<feature type="compositionally biased region" description="Basic and acidic residues" evidence="1">
    <location>
        <begin position="27"/>
        <end position="52"/>
    </location>
</feature>
<reference evidence="3" key="1">
    <citation type="journal article" date="2011" name="Proc. Natl. Acad. Sci. U.S.A.">
        <title>Obligate biotrophy features unraveled by the genomic analysis of rust fungi.</title>
        <authorList>
            <person name="Duplessis S."/>
            <person name="Cuomo C.A."/>
            <person name="Lin Y.-C."/>
            <person name="Aerts A."/>
            <person name="Tisserant E."/>
            <person name="Veneault-Fourrey C."/>
            <person name="Joly D.L."/>
            <person name="Hacquard S."/>
            <person name="Amselem J."/>
            <person name="Cantarel B.L."/>
            <person name="Chiu R."/>
            <person name="Coutinho P.M."/>
            <person name="Feau N."/>
            <person name="Field M."/>
            <person name="Frey P."/>
            <person name="Gelhaye E."/>
            <person name="Goldberg J."/>
            <person name="Grabherr M.G."/>
            <person name="Kodira C.D."/>
            <person name="Kohler A."/>
            <person name="Kuees U."/>
            <person name="Lindquist E.A."/>
            <person name="Lucas S.M."/>
            <person name="Mago R."/>
            <person name="Mauceli E."/>
            <person name="Morin E."/>
            <person name="Murat C."/>
            <person name="Pangilinan J.L."/>
            <person name="Park R."/>
            <person name="Pearson M."/>
            <person name="Quesneville H."/>
            <person name="Rouhier N."/>
            <person name="Sakthikumar S."/>
            <person name="Salamov A.A."/>
            <person name="Schmutz J."/>
            <person name="Selles B."/>
            <person name="Shapiro H."/>
            <person name="Tanguay P."/>
            <person name="Tuskan G.A."/>
            <person name="Henrissat B."/>
            <person name="Van de Peer Y."/>
            <person name="Rouze P."/>
            <person name="Ellis J.G."/>
            <person name="Dodds P.N."/>
            <person name="Schein J.E."/>
            <person name="Zhong S."/>
            <person name="Hamelin R.C."/>
            <person name="Grigoriev I.V."/>
            <person name="Szabo L.J."/>
            <person name="Martin F."/>
        </authorList>
    </citation>
    <scope>NUCLEOTIDE SEQUENCE [LARGE SCALE GENOMIC DNA]</scope>
    <source>
        <strain evidence="3">CRL 75-36-700-3 / race SCCL</strain>
    </source>
</reference>
<protein>
    <submittedName>
        <fullName evidence="2">Uncharacterized protein</fullName>
    </submittedName>
</protein>
<gene>
    <name evidence="2" type="ORF">PGTG_21583</name>
</gene>
<dbReference type="InParanoid" id="H6QRW8"/>
<evidence type="ECO:0000256" key="1">
    <source>
        <dbReference type="SAM" id="MobiDB-lite"/>
    </source>
</evidence>
<dbReference type="OrthoDB" id="2506420at2759"/>
<dbReference type="HOGENOM" id="CLU_2251399_0_0_1"/>